<gene>
    <name evidence="1" type="ORF">MRB53_003246</name>
</gene>
<proteinExistence type="predicted"/>
<dbReference type="EMBL" id="CM056809">
    <property type="protein sequence ID" value="KAJ8650223.1"/>
    <property type="molecule type" value="Genomic_DNA"/>
</dbReference>
<keyword evidence="2" id="KW-1185">Reference proteome</keyword>
<comment type="caution">
    <text evidence="1">The sequence shown here is derived from an EMBL/GenBank/DDBJ whole genome shotgun (WGS) entry which is preliminary data.</text>
</comment>
<organism evidence="1 2">
    <name type="scientific">Persea americana</name>
    <name type="common">Avocado</name>
    <dbReference type="NCBI Taxonomy" id="3435"/>
    <lineage>
        <taxon>Eukaryota</taxon>
        <taxon>Viridiplantae</taxon>
        <taxon>Streptophyta</taxon>
        <taxon>Embryophyta</taxon>
        <taxon>Tracheophyta</taxon>
        <taxon>Spermatophyta</taxon>
        <taxon>Magnoliopsida</taxon>
        <taxon>Magnoliidae</taxon>
        <taxon>Laurales</taxon>
        <taxon>Lauraceae</taxon>
        <taxon>Persea</taxon>
    </lineage>
</organism>
<evidence type="ECO:0000313" key="2">
    <source>
        <dbReference type="Proteomes" id="UP001234297"/>
    </source>
</evidence>
<evidence type="ECO:0000313" key="1">
    <source>
        <dbReference type="EMBL" id="KAJ8650223.1"/>
    </source>
</evidence>
<sequence length="128" mass="14595">MQIFVKTLTGKTITLEVESSDTIDNVKAKIQDKEGLSLSLSRLIFAGKQLEDGRTLADYNIQKESTLHLVLRLRGGIIEPSLMALARKYNQDKMICRKCYARLHPRAVNCRKKKCGHSNQLRPKKKIK</sequence>
<name>A0ACC2MXH6_PERAE</name>
<protein>
    <submittedName>
        <fullName evidence="1">Uncharacterized protein</fullName>
    </submittedName>
</protein>
<dbReference type="Proteomes" id="UP001234297">
    <property type="component" value="Chromosome 1"/>
</dbReference>
<accession>A0ACC2MXH6</accession>
<reference evidence="1 2" key="1">
    <citation type="journal article" date="2022" name="Hortic Res">
        <title>A haplotype resolved chromosomal level avocado genome allows analysis of novel avocado genes.</title>
        <authorList>
            <person name="Nath O."/>
            <person name="Fletcher S.J."/>
            <person name="Hayward A."/>
            <person name="Shaw L.M."/>
            <person name="Masouleh A.K."/>
            <person name="Furtado A."/>
            <person name="Henry R.J."/>
            <person name="Mitter N."/>
        </authorList>
    </citation>
    <scope>NUCLEOTIDE SEQUENCE [LARGE SCALE GENOMIC DNA]</scope>
    <source>
        <strain evidence="2">cv. Hass</strain>
    </source>
</reference>